<dbReference type="InterPro" id="IPR041588">
    <property type="entry name" value="Integrase_H2C2"/>
</dbReference>
<dbReference type="SUPFAM" id="SSF53098">
    <property type="entry name" value="Ribonuclease H-like"/>
    <property type="match status" value="1"/>
</dbReference>
<gene>
    <name evidence="3" type="primary">LOC140015885</name>
</gene>
<dbReference type="Proteomes" id="UP001652660">
    <property type="component" value="Chromosome 10c"/>
</dbReference>
<organism evidence="2 3">
    <name type="scientific">Coffea arabica</name>
    <name type="common">Arabian coffee</name>
    <dbReference type="NCBI Taxonomy" id="13443"/>
    <lineage>
        <taxon>Eukaryota</taxon>
        <taxon>Viridiplantae</taxon>
        <taxon>Streptophyta</taxon>
        <taxon>Embryophyta</taxon>
        <taxon>Tracheophyta</taxon>
        <taxon>Spermatophyta</taxon>
        <taxon>Magnoliopsida</taxon>
        <taxon>eudicotyledons</taxon>
        <taxon>Gunneridae</taxon>
        <taxon>Pentapetalae</taxon>
        <taxon>asterids</taxon>
        <taxon>lamiids</taxon>
        <taxon>Gentianales</taxon>
        <taxon>Rubiaceae</taxon>
        <taxon>Ixoroideae</taxon>
        <taxon>Gardenieae complex</taxon>
        <taxon>Bertiereae - Coffeeae clade</taxon>
        <taxon>Coffeeae</taxon>
        <taxon>Coffea</taxon>
    </lineage>
</organism>
<protein>
    <recommendedName>
        <fullName evidence="1">Integrase zinc-binding domain-containing protein</fullName>
    </recommendedName>
</protein>
<evidence type="ECO:0000259" key="1">
    <source>
        <dbReference type="Pfam" id="PF17921"/>
    </source>
</evidence>
<feature type="domain" description="Integrase zinc-binding" evidence="1">
    <location>
        <begin position="52"/>
        <end position="103"/>
    </location>
</feature>
<sequence>MNFLSSGVLPEDKTEARRLQLKAAKYAYAGGTLYRRSYLSPWLKCVTPEEGNYVLREVYEGLCAAHVGSRVLAKKCLLLGYYWPSVFQDAAALVQKCRACQVHAPLHHQPAREMVPIHSLWPFAQWWIDLVGPFPRAPGRYEHLVVAVDYFTKWMEAEPLATISGRAIQKFF</sequence>
<dbReference type="InterPro" id="IPR012337">
    <property type="entry name" value="RNaseH-like_sf"/>
</dbReference>
<reference evidence="3" key="1">
    <citation type="submission" date="2025-08" db="UniProtKB">
        <authorList>
            <consortium name="RefSeq"/>
        </authorList>
    </citation>
    <scope>IDENTIFICATION</scope>
    <source>
        <tissue evidence="3">Leaves</tissue>
    </source>
</reference>
<evidence type="ECO:0000313" key="3">
    <source>
        <dbReference type="RefSeq" id="XP_071924814.1"/>
    </source>
</evidence>
<dbReference type="Gene3D" id="3.30.420.10">
    <property type="entry name" value="Ribonuclease H-like superfamily/Ribonuclease H"/>
    <property type="match status" value="1"/>
</dbReference>
<dbReference type="GeneID" id="140015885"/>
<evidence type="ECO:0000313" key="2">
    <source>
        <dbReference type="Proteomes" id="UP001652660"/>
    </source>
</evidence>
<accession>A0ABM4VZ43</accession>
<dbReference type="InterPro" id="IPR052160">
    <property type="entry name" value="Gypsy_RT_Integrase-like"/>
</dbReference>
<keyword evidence="2" id="KW-1185">Reference proteome</keyword>
<dbReference type="PANTHER" id="PTHR47266">
    <property type="entry name" value="ENDONUCLEASE-RELATED"/>
    <property type="match status" value="1"/>
</dbReference>
<dbReference type="Pfam" id="PF17921">
    <property type="entry name" value="Integrase_H2C2"/>
    <property type="match status" value="1"/>
</dbReference>
<proteinExistence type="predicted"/>
<dbReference type="RefSeq" id="XP_071924814.1">
    <property type="nucleotide sequence ID" value="XM_072068713.1"/>
</dbReference>
<dbReference type="InterPro" id="IPR036397">
    <property type="entry name" value="RNaseH_sf"/>
</dbReference>
<dbReference type="Gene3D" id="1.10.340.70">
    <property type="match status" value="1"/>
</dbReference>
<name>A0ABM4VZ43_COFAR</name>